<dbReference type="Pfam" id="PF13304">
    <property type="entry name" value="AAA_21"/>
    <property type="match status" value="1"/>
</dbReference>
<dbReference type="GO" id="GO:0016887">
    <property type="term" value="F:ATP hydrolysis activity"/>
    <property type="evidence" value="ECO:0007669"/>
    <property type="project" value="InterPro"/>
</dbReference>
<protein>
    <submittedName>
        <fullName evidence="2">AAA family ATPase</fullName>
    </submittedName>
</protein>
<dbReference type="PANTHER" id="PTHR43581">
    <property type="entry name" value="ATP/GTP PHOSPHATASE"/>
    <property type="match status" value="1"/>
</dbReference>
<name>A0A5Q0BQK3_9GAMM</name>
<dbReference type="SMART" id="SM00382">
    <property type="entry name" value="AAA"/>
    <property type="match status" value="1"/>
</dbReference>
<evidence type="ECO:0000313" key="3">
    <source>
        <dbReference type="Proteomes" id="UP000325755"/>
    </source>
</evidence>
<dbReference type="KEGG" id="mmob:F6R98_16180"/>
<dbReference type="InterPro" id="IPR003959">
    <property type="entry name" value="ATPase_AAA_core"/>
</dbReference>
<accession>A0A5Q0BQK3</accession>
<reference evidence="2 3" key="1">
    <citation type="submission" date="2019-09" db="EMBL/GenBank/DDBJ databases">
        <title>Ecophysiology of the spiral-shaped methanotroph Methylospira mobilis as revealed by the complete genome sequence.</title>
        <authorList>
            <person name="Oshkin I.Y."/>
            <person name="Dedysh S.N."/>
            <person name="Miroshnikov K."/>
            <person name="Danilova O.V."/>
            <person name="Hakobyan A."/>
            <person name="Liesack W."/>
        </authorList>
    </citation>
    <scope>NUCLEOTIDE SEQUENCE [LARGE SCALE GENOMIC DNA]</scope>
    <source>
        <strain evidence="2 3">Shm1</strain>
    </source>
</reference>
<dbReference type="InterPro" id="IPR051396">
    <property type="entry name" value="Bact_Antivir_Def_Nuclease"/>
</dbReference>
<dbReference type="PANTHER" id="PTHR43581:SF4">
    <property type="entry name" value="ATP_GTP PHOSPHATASE"/>
    <property type="match status" value="1"/>
</dbReference>
<dbReference type="RefSeq" id="WP_153249945.1">
    <property type="nucleotide sequence ID" value="NZ_CP044205.1"/>
</dbReference>
<dbReference type="EMBL" id="CP044205">
    <property type="protein sequence ID" value="QFY43976.1"/>
    <property type="molecule type" value="Genomic_DNA"/>
</dbReference>
<dbReference type="Proteomes" id="UP000325755">
    <property type="component" value="Chromosome"/>
</dbReference>
<evidence type="ECO:0000259" key="1">
    <source>
        <dbReference type="SMART" id="SM00382"/>
    </source>
</evidence>
<evidence type="ECO:0000313" key="2">
    <source>
        <dbReference type="EMBL" id="QFY43976.1"/>
    </source>
</evidence>
<dbReference type="InterPro" id="IPR027417">
    <property type="entry name" value="P-loop_NTPase"/>
</dbReference>
<dbReference type="SUPFAM" id="SSF52540">
    <property type="entry name" value="P-loop containing nucleoside triphosphate hydrolases"/>
    <property type="match status" value="1"/>
</dbReference>
<dbReference type="InParanoid" id="A0A5Q0BQK3"/>
<dbReference type="Gene3D" id="3.40.50.300">
    <property type="entry name" value="P-loop containing nucleotide triphosphate hydrolases"/>
    <property type="match status" value="1"/>
</dbReference>
<dbReference type="AlphaFoldDB" id="A0A5Q0BQK3"/>
<organism evidence="2 3">
    <name type="scientific">Candidatus Methylospira mobilis</name>
    <dbReference type="NCBI Taxonomy" id="1808979"/>
    <lineage>
        <taxon>Bacteria</taxon>
        <taxon>Pseudomonadati</taxon>
        <taxon>Pseudomonadota</taxon>
        <taxon>Gammaproteobacteria</taxon>
        <taxon>Methylococcales</taxon>
        <taxon>Methylococcaceae</taxon>
        <taxon>Candidatus Methylospira</taxon>
    </lineage>
</organism>
<dbReference type="CDD" id="cd00267">
    <property type="entry name" value="ABC_ATPase"/>
    <property type="match status" value="1"/>
</dbReference>
<keyword evidence="3" id="KW-1185">Reference proteome</keyword>
<gene>
    <name evidence="2" type="ORF">F6R98_16180</name>
</gene>
<sequence length="613" mass="69459">MFNDFGRDRQYIDVADYVILACYFTLAAILRNEMYEYKIERLRFNDGTEIVPGHLTVVVGPNNCGKSRILKDIKSLTSDQTSKSVVVTELDFNLPSSVTELVDSCEITTFTDENNNVFLRTLSSNLVSQHNVPVGLGWETSFQNLLNQNNSNTKRLFSHWFGSFFVSFFETEERLKLAKESESSEKGIMTNLLQAFYQEGAEVERKLRNIVKEAFSIDIKLDYSSLRKILFRIGENFDDCPEDPRKALSYFDDFERLDTQGDGLRSFVATLLAVLVGKRPVLLLDEPESFLHPPQAFRLGEVIADQAVGERQVVVSTHSSEFLRGILSKRQDITIIRVDRAENTNRIRSLDSAQVARIANDPLLSSTRIMEGLFYKGAIIVEADADAVFYQRIARQLERADSFHIAHAHNKQTVAKVLHPYRTLSIPFSAIVDFDVIRVRNEFKSLLEELDFPGESIGKALELQATIVGYIENVDQGQMLSAQLVELESEISRIRTNEHEVGAGTLLSELAGNLKRVRESGSPWKEYKKSGAAALNEETRPLFHRLSEICEENGLFIVPVGELEGWLVEHGLPHSSNKSKWIVRALETVPSLDPDKEKKPWLFMENVFAYLSS</sequence>
<dbReference type="GO" id="GO:0005524">
    <property type="term" value="F:ATP binding"/>
    <property type="evidence" value="ECO:0007669"/>
    <property type="project" value="InterPro"/>
</dbReference>
<dbReference type="OrthoDB" id="3322489at2"/>
<feature type="domain" description="AAA+ ATPase" evidence="1">
    <location>
        <begin position="52"/>
        <end position="337"/>
    </location>
</feature>
<proteinExistence type="predicted"/>
<dbReference type="InterPro" id="IPR003593">
    <property type="entry name" value="AAA+_ATPase"/>
</dbReference>